<dbReference type="Proteomes" id="UP001295444">
    <property type="component" value="Unassembled WGS sequence"/>
</dbReference>
<keyword evidence="1" id="KW-0472">Membrane</keyword>
<gene>
    <name evidence="2" type="ORF">PECUL_23A062417</name>
</gene>
<feature type="transmembrane region" description="Helical" evidence="1">
    <location>
        <begin position="121"/>
        <end position="142"/>
    </location>
</feature>
<sequence length="171" mass="19137">LLSNILLTECSKENDPNLTTTVTMETQETSHAFTNTTDGNQSNNTYDYSTKHFKLPPTSASISTIERREKTTIQDANTNQTAYEQITSDSTTLVGDLQRTTVTQGNTSTNGQTETGCDTCFVIIFLVILLISIIIICIVIILKKKKKMSYSLEYKTKYPEDTEIPLSDMKE</sequence>
<dbReference type="AlphaFoldDB" id="A0AAD1TRM5"/>
<dbReference type="EMBL" id="CAKOES020000287">
    <property type="protein sequence ID" value="CAH2330142.1"/>
    <property type="molecule type" value="Genomic_DNA"/>
</dbReference>
<comment type="caution">
    <text evidence="2">The sequence shown here is derived from an EMBL/GenBank/DDBJ whole genome shotgun (WGS) entry which is preliminary data.</text>
</comment>
<keyword evidence="1" id="KW-1133">Transmembrane helix</keyword>
<evidence type="ECO:0000256" key="1">
    <source>
        <dbReference type="SAM" id="Phobius"/>
    </source>
</evidence>
<evidence type="ECO:0000313" key="2">
    <source>
        <dbReference type="EMBL" id="CAH2330142.1"/>
    </source>
</evidence>
<evidence type="ECO:0000313" key="3">
    <source>
        <dbReference type="Proteomes" id="UP001295444"/>
    </source>
</evidence>
<reference evidence="2" key="1">
    <citation type="submission" date="2022-03" db="EMBL/GenBank/DDBJ databases">
        <authorList>
            <person name="Alioto T."/>
            <person name="Alioto T."/>
            <person name="Gomez Garrido J."/>
        </authorList>
    </citation>
    <scope>NUCLEOTIDE SEQUENCE</scope>
</reference>
<keyword evidence="1" id="KW-0812">Transmembrane</keyword>
<protein>
    <submittedName>
        <fullName evidence="2">Uncharacterized protein</fullName>
    </submittedName>
</protein>
<feature type="non-terminal residue" evidence="2">
    <location>
        <position position="171"/>
    </location>
</feature>
<keyword evidence="3" id="KW-1185">Reference proteome</keyword>
<name>A0AAD1TRM5_PELCU</name>
<accession>A0AAD1TRM5</accession>
<proteinExistence type="predicted"/>
<organism evidence="2 3">
    <name type="scientific">Pelobates cultripes</name>
    <name type="common">Western spadefoot toad</name>
    <dbReference type="NCBI Taxonomy" id="61616"/>
    <lineage>
        <taxon>Eukaryota</taxon>
        <taxon>Metazoa</taxon>
        <taxon>Chordata</taxon>
        <taxon>Craniata</taxon>
        <taxon>Vertebrata</taxon>
        <taxon>Euteleostomi</taxon>
        <taxon>Amphibia</taxon>
        <taxon>Batrachia</taxon>
        <taxon>Anura</taxon>
        <taxon>Pelobatoidea</taxon>
        <taxon>Pelobatidae</taxon>
        <taxon>Pelobates</taxon>
    </lineage>
</organism>